<evidence type="ECO:0000313" key="8">
    <source>
        <dbReference type="Proteomes" id="UP000639772"/>
    </source>
</evidence>
<protein>
    <recommendedName>
        <fullName evidence="3">RING-type E3 ubiquitin transferase</fullName>
        <ecNumber evidence="3">2.3.2.27</ecNumber>
    </recommendedName>
</protein>
<proteinExistence type="predicted"/>
<dbReference type="InterPro" id="IPR013083">
    <property type="entry name" value="Znf_RING/FYVE/PHD"/>
</dbReference>
<reference evidence="7 8" key="1">
    <citation type="journal article" date="2020" name="Nat. Food">
        <title>A phased Vanilla planifolia genome enables genetic improvement of flavour and production.</title>
        <authorList>
            <person name="Hasing T."/>
            <person name="Tang H."/>
            <person name="Brym M."/>
            <person name="Khazi F."/>
            <person name="Huang T."/>
            <person name="Chambers A.H."/>
        </authorList>
    </citation>
    <scope>NUCLEOTIDE SEQUENCE [LARGE SCALE GENOMIC DNA]</scope>
    <source>
        <tissue evidence="7">Leaf</tissue>
    </source>
</reference>
<dbReference type="SMART" id="SM00504">
    <property type="entry name" value="Ubox"/>
    <property type="match status" value="1"/>
</dbReference>
<evidence type="ECO:0000256" key="4">
    <source>
        <dbReference type="ARBA" id="ARBA00022679"/>
    </source>
</evidence>
<comment type="pathway">
    <text evidence="2">Protein modification; protein ubiquitination.</text>
</comment>
<evidence type="ECO:0000259" key="6">
    <source>
        <dbReference type="PROSITE" id="PS51698"/>
    </source>
</evidence>
<dbReference type="OrthoDB" id="10064100at2759"/>
<dbReference type="Pfam" id="PF04564">
    <property type="entry name" value="U-box"/>
    <property type="match status" value="1"/>
</dbReference>
<dbReference type="InterPro" id="IPR003613">
    <property type="entry name" value="Ubox_domain"/>
</dbReference>
<dbReference type="PROSITE" id="PS51698">
    <property type="entry name" value="U_BOX"/>
    <property type="match status" value="1"/>
</dbReference>
<dbReference type="FunFam" id="3.30.40.10:FF:000442">
    <property type="entry name" value="RING-type E3 ubiquitin transferase"/>
    <property type="match status" value="1"/>
</dbReference>
<evidence type="ECO:0000256" key="2">
    <source>
        <dbReference type="ARBA" id="ARBA00004906"/>
    </source>
</evidence>
<evidence type="ECO:0000256" key="3">
    <source>
        <dbReference type="ARBA" id="ARBA00012483"/>
    </source>
</evidence>
<organism evidence="7 8">
    <name type="scientific">Vanilla planifolia</name>
    <name type="common">Vanilla</name>
    <dbReference type="NCBI Taxonomy" id="51239"/>
    <lineage>
        <taxon>Eukaryota</taxon>
        <taxon>Viridiplantae</taxon>
        <taxon>Streptophyta</taxon>
        <taxon>Embryophyta</taxon>
        <taxon>Tracheophyta</taxon>
        <taxon>Spermatophyta</taxon>
        <taxon>Magnoliopsida</taxon>
        <taxon>Liliopsida</taxon>
        <taxon>Asparagales</taxon>
        <taxon>Orchidaceae</taxon>
        <taxon>Vanilloideae</taxon>
        <taxon>Vanilleae</taxon>
        <taxon>Vanilla</taxon>
    </lineage>
</organism>
<dbReference type="CDD" id="cd16664">
    <property type="entry name" value="RING-Ubox_PUB"/>
    <property type="match status" value="1"/>
</dbReference>
<evidence type="ECO:0000256" key="5">
    <source>
        <dbReference type="ARBA" id="ARBA00022786"/>
    </source>
</evidence>
<dbReference type="GO" id="GO:0061630">
    <property type="term" value="F:ubiquitin protein ligase activity"/>
    <property type="evidence" value="ECO:0007669"/>
    <property type="project" value="UniProtKB-EC"/>
</dbReference>
<dbReference type="PANTHER" id="PTHR23315">
    <property type="entry name" value="U BOX DOMAIN-CONTAINING"/>
    <property type="match status" value="1"/>
</dbReference>
<dbReference type="PANTHER" id="PTHR23315:SF307">
    <property type="entry name" value="U-BOX DOMAIN-CONTAINING PROTEIN 19"/>
    <property type="match status" value="1"/>
</dbReference>
<dbReference type="GO" id="GO:0016567">
    <property type="term" value="P:protein ubiquitination"/>
    <property type="evidence" value="ECO:0007669"/>
    <property type="project" value="UniProtKB-UniPathway"/>
</dbReference>
<accession>A0A835Q6V9</accession>
<evidence type="ECO:0000313" key="7">
    <source>
        <dbReference type="EMBL" id="KAG0465241.1"/>
    </source>
</evidence>
<feature type="domain" description="U-box" evidence="6">
    <location>
        <begin position="104"/>
        <end position="178"/>
    </location>
</feature>
<dbReference type="Gene3D" id="3.30.40.10">
    <property type="entry name" value="Zinc/RING finger domain, C3HC4 (zinc finger)"/>
    <property type="match status" value="1"/>
</dbReference>
<sequence>MAARSFHSIVSIFESGHSPDPDDLLRVLDHLRIRTWIDCFAEVAFLEEEVFADEDGSKSAILWSSMGFMLYALIVLFDLPPDGNRGTIREFYRRQESAAAVEFLNVEGLRCPISLELMRDPVTVSTGQTYERSSILRWLKSGNKVCPVTGEKLVSSDLIPNSAVRRLIDLFCLEKGIILPNREIPEEGSVQDSISCHPCSCWSH</sequence>
<dbReference type="EC" id="2.3.2.27" evidence="3"/>
<keyword evidence="5" id="KW-0833">Ubl conjugation pathway</keyword>
<keyword evidence="4" id="KW-0808">Transferase</keyword>
<name>A0A835Q6V9_VANPL</name>
<dbReference type="AlphaFoldDB" id="A0A835Q6V9"/>
<dbReference type="EMBL" id="JADCNM010000010">
    <property type="protein sequence ID" value="KAG0465241.1"/>
    <property type="molecule type" value="Genomic_DNA"/>
</dbReference>
<dbReference type="UniPathway" id="UPA00143"/>
<dbReference type="SUPFAM" id="SSF57850">
    <property type="entry name" value="RING/U-box"/>
    <property type="match status" value="1"/>
</dbReference>
<dbReference type="Proteomes" id="UP000639772">
    <property type="component" value="Chromosome 10"/>
</dbReference>
<comment type="caution">
    <text evidence="7">The sequence shown here is derived from an EMBL/GenBank/DDBJ whole genome shotgun (WGS) entry which is preliminary data.</text>
</comment>
<evidence type="ECO:0000256" key="1">
    <source>
        <dbReference type="ARBA" id="ARBA00000900"/>
    </source>
</evidence>
<gene>
    <name evidence="7" type="ORF">HPP92_019405</name>
</gene>
<dbReference type="InterPro" id="IPR045210">
    <property type="entry name" value="RING-Ubox_PUB"/>
</dbReference>
<comment type="catalytic activity">
    <reaction evidence="1">
        <text>S-ubiquitinyl-[E2 ubiquitin-conjugating enzyme]-L-cysteine + [acceptor protein]-L-lysine = [E2 ubiquitin-conjugating enzyme]-L-cysteine + N(6)-ubiquitinyl-[acceptor protein]-L-lysine.</text>
        <dbReference type="EC" id="2.3.2.27"/>
    </reaction>
</comment>